<dbReference type="InterPro" id="IPR002919">
    <property type="entry name" value="TIL_dom"/>
</dbReference>
<sequence>KIYTKQLFVHVTICLSLKCPPGSHYTPCGPACEQPSCQDPAGPGGSCNHPCVEGCICDPGLVLSGDKCVSINDCCNCQQCTVWRC</sequence>
<reference evidence="3" key="1">
    <citation type="submission" date="2025-08" db="UniProtKB">
        <authorList>
            <consortium name="Ensembl"/>
        </authorList>
    </citation>
    <scope>IDENTIFICATION</scope>
</reference>
<accession>A0A3Q1H733</accession>
<dbReference type="CDD" id="cd19941">
    <property type="entry name" value="TIL"/>
    <property type="match status" value="1"/>
</dbReference>
<dbReference type="InterPro" id="IPR036084">
    <property type="entry name" value="Ser_inhib-like_sf"/>
</dbReference>
<dbReference type="STRING" id="80966.ENSAPOP00000024660"/>
<dbReference type="Ensembl" id="ENSAPOT00000008235.1">
    <property type="protein sequence ID" value="ENSAPOP00000024660.1"/>
    <property type="gene ID" value="ENSAPOG00000007210.1"/>
</dbReference>
<name>A0A3Q1H733_9TELE</name>
<keyword evidence="1" id="KW-1015">Disulfide bond</keyword>
<keyword evidence="4" id="KW-1185">Reference proteome</keyword>
<dbReference type="Proteomes" id="UP000257200">
    <property type="component" value="Unplaced"/>
</dbReference>
<evidence type="ECO:0000313" key="4">
    <source>
        <dbReference type="Proteomes" id="UP000257200"/>
    </source>
</evidence>
<dbReference type="Pfam" id="PF01826">
    <property type="entry name" value="TIL"/>
    <property type="match status" value="1"/>
</dbReference>
<organism evidence="3 4">
    <name type="scientific">Acanthochromis polyacanthus</name>
    <name type="common">spiny chromis</name>
    <dbReference type="NCBI Taxonomy" id="80966"/>
    <lineage>
        <taxon>Eukaryota</taxon>
        <taxon>Metazoa</taxon>
        <taxon>Chordata</taxon>
        <taxon>Craniata</taxon>
        <taxon>Vertebrata</taxon>
        <taxon>Euteleostomi</taxon>
        <taxon>Actinopterygii</taxon>
        <taxon>Neopterygii</taxon>
        <taxon>Teleostei</taxon>
        <taxon>Neoteleostei</taxon>
        <taxon>Acanthomorphata</taxon>
        <taxon>Ovalentaria</taxon>
        <taxon>Pomacentridae</taxon>
        <taxon>Acanthochromis</taxon>
    </lineage>
</organism>
<dbReference type="FunFam" id="2.10.25.10:FF:000055">
    <property type="entry name" value="alpha-tectorin isoform X1"/>
    <property type="match status" value="1"/>
</dbReference>
<dbReference type="PANTHER" id="PTHR46160:SF8">
    <property type="entry name" value="VWFD DOMAIN-CONTAINING PROTEIN"/>
    <property type="match status" value="1"/>
</dbReference>
<dbReference type="PANTHER" id="PTHR46160">
    <property type="entry name" value="ALPHA-TECTORIN-RELATED"/>
    <property type="match status" value="1"/>
</dbReference>
<dbReference type="AlphaFoldDB" id="A0A3Q1H733"/>
<dbReference type="SUPFAM" id="SSF57567">
    <property type="entry name" value="Serine protease inhibitors"/>
    <property type="match status" value="1"/>
</dbReference>
<proteinExistence type="predicted"/>
<dbReference type="InParanoid" id="A0A3Q1H733"/>
<protein>
    <recommendedName>
        <fullName evidence="2">TIL domain-containing protein</fullName>
    </recommendedName>
</protein>
<reference evidence="3" key="2">
    <citation type="submission" date="2025-09" db="UniProtKB">
        <authorList>
            <consortium name="Ensembl"/>
        </authorList>
    </citation>
    <scope>IDENTIFICATION</scope>
</reference>
<evidence type="ECO:0000313" key="3">
    <source>
        <dbReference type="Ensembl" id="ENSAPOP00000024660.1"/>
    </source>
</evidence>
<feature type="domain" description="TIL" evidence="2">
    <location>
        <begin position="19"/>
        <end position="74"/>
    </location>
</feature>
<dbReference type="Gene3D" id="2.10.25.10">
    <property type="entry name" value="Laminin"/>
    <property type="match status" value="1"/>
</dbReference>
<dbReference type="InterPro" id="IPR052749">
    <property type="entry name" value="Alpha-tectorin"/>
</dbReference>
<dbReference type="GeneTree" id="ENSGT01120000273536"/>
<evidence type="ECO:0000256" key="1">
    <source>
        <dbReference type="ARBA" id="ARBA00023157"/>
    </source>
</evidence>
<evidence type="ECO:0000259" key="2">
    <source>
        <dbReference type="Pfam" id="PF01826"/>
    </source>
</evidence>